<name>A3I1C5_9BACT</name>
<dbReference type="SMART" id="SM00448">
    <property type="entry name" value="REC"/>
    <property type="match status" value="1"/>
</dbReference>
<dbReference type="OrthoDB" id="1524091at2"/>
<dbReference type="Proteomes" id="UP000003919">
    <property type="component" value="Unassembled WGS sequence"/>
</dbReference>
<dbReference type="eggNOG" id="COG3437">
    <property type="taxonomic scope" value="Bacteria"/>
</dbReference>
<keyword evidence="5" id="KW-1185">Reference proteome</keyword>
<comment type="caution">
    <text evidence="4">The sequence shown here is derived from an EMBL/GenBank/DDBJ whole genome shotgun (WGS) entry which is preliminary data.</text>
</comment>
<dbReference type="PANTHER" id="PTHR44591:SF23">
    <property type="entry name" value="CHEY SUBFAMILY"/>
    <property type="match status" value="1"/>
</dbReference>
<dbReference type="InterPro" id="IPR011006">
    <property type="entry name" value="CheY-like_superfamily"/>
</dbReference>
<dbReference type="AlphaFoldDB" id="A3I1C5"/>
<feature type="domain" description="Response regulatory" evidence="3">
    <location>
        <begin position="8"/>
        <end position="124"/>
    </location>
</feature>
<sequence>MAVGSNLKVVSIDDDRIQHILVKKRMQMVDPTIETISFDEPQNALEWLAENKAHLILMDLNFPELSGWELLLEIQKITETPLVILTGNISPFELQKKEEYPQVIRLLEKPISASHIEEIISQIVT</sequence>
<evidence type="ECO:0000256" key="2">
    <source>
        <dbReference type="PROSITE-ProRule" id="PRU00169"/>
    </source>
</evidence>
<dbReference type="InterPro" id="IPR001789">
    <property type="entry name" value="Sig_transdc_resp-reg_receiver"/>
</dbReference>
<evidence type="ECO:0000259" key="3">
    <source>
        <dbReference type="PROSITE" id="PS50110"/>
    </source>
</evidence>
<dbReference type="RefSeq" id="WP_008199753.1">
    <property type="nucleotide sequence ID" value="NZ_CM001023.1"/>
</dbReference>
<reference evidence="4 5" key="1">
    <citation type="journal article" date="2011" name="J. Bacteriol.">
        <title>Complete genome sequence of Algoriphagus sp. PR1, bacterial prey of a colony-forming choanoflagellate.</title>
        <authorList>
            <person name="Alegado R.A."/>
            <person name="Ferriera S."/>
            <person name="Nusbaum C."/>
            <person name="Young S.K."/>
            <person name="Zeng Q."/>
            <person name="Imamovic A."/>
            <person name="Fairclough S.R."/>
            <person name="King N."/>
        </authorList>
    </citation>
    <scope>NUCLEOTIDE SEQUENCE [LARGE SCALE GENOMIC DNA]</scope>
    <source>
        <strain evidence="4 5">PR1</strain>
    </source>
</reference>
<evidence type="ECO:0000313" key="5">
    <source>
        <dbReference type="Proteomes" id="UP000003919"/>
    </source>
</evidence>
<proteinExistence type="predicted"/>
<feature type="modified residue" description="4-aspartylphosphate" evidence="2">
    <location>
        <position position="59"/>
    </location>
</feature>
<organism evidence="4 5">
    <name type="scientific">Algoriphagus machipongonensis</name>
    <dbReference type="NCBI Taxonomy" id="388413"/>
    <lineage>
        <taxon>Bacteria</taxon>
        <taxon>Pseudomonadati</taxon>
        <taxon>Bacteroidota</taxon>
        <taxon>Cytophagia</taxon>
        <taxon>Cytophagales</taxon>
        <taxon>Cyclobacteriaceae</taxon>
        <taxon>Algoriphagus</taxon>
    </lineage>
</organism>
<dbReference type="InterPro" id="IPR050595">
    <property type="entry name" value="Bact_response_regulator"/>
</dbReference>
<dbReference type="EMBL" id="AAXU02000001">
    <property type="protein sequence ID" value="EAZ79591.1"/>
    <property type="molecule type" value="Genomic_DNA"/>
</dbReference>
<accession>A3I1C5</accession>
<dbReference type="Gene3D" id="3.40.50.2300">
    <property type="match status" value="1"/>
</dbReference>
<evidence type="ECO:0000313" key="4">
    <source>
        <dbReference type="EMBL" id="EAZ79591.1"/>
    </source>
</evidence>
<dbReference type="GO" id="GO:0000160">
    <property type="term" value="P:phosphorelay signal transduction system"/>
    <property type="evidence" value="ECO:0007669"/>
    <property type="project" value="InterPro"/>
</dbReference>
<protein>
    <submittedName>
        <fullName evidence="4">Response regulator receiver domain protein</fullName>
    </submittedName>
</protein>
<dbReference type="PROSITE" id="PS50110">
    <property type="entry name" value="RESPONSE_REGULATORY"/>
    <property type="match status" value="1"/>
</dbReference>
<dbReference type="SUPFAM" id="SSF52172">
    <property type="entry name" value="CheY-like"/>
    <property type="match status" value="1"/>
</dbReference>
<dbReference type="PANTHER" id="PTHR44591">
    <property type="entry name" value="STRESS RESPONSE REGULATOR PROTEIN 1"/>
    <property type="match status" value="1"/>
</dbReference>
<dbReference type="HOGENOM" id="CLU_000445_69_17_10"/>
<evidence type="ECO:0000256" key="1">
    <source>
        <dbReference type="ARBA" id="ARBA00022553"/>
    </source>
</evidence>
<gene>
    <name evidence="4" type="ORF">ALPR1_08203</name>
</gene>
<dbReference type="STRING" id="388413.ALPR1_08203"/>
<keyword evidence="1 2" id="KW-0597">Phosphoprotein</keyword>
<dbReference type="Pfam" id="PF00072">
    <property type="entry name" value="Response_reg"/>
    <property type="match status" value="1"/>
</dbReference>